<name>A0A4Y2BJG6_ARAVE</name>
<dbReference type="Proteomes" id="UP000499080">
    <property type="component" value="Unassembled WGS sequence"/>
</dbReference>
<organism evidence="2 3">
    <name type="scientific">Araneus ventricosus</name>
    <name type="common">Orbweaver spider</name>
    <name type="synonym">Epeira ventricosa</name>
    <dbReference type="NCBI Taxonomy" id="182803"/>
    <lineage>
        <taxon>Eukaryota</taxon>
        <taxon>Metazoa</taxon>
        <taxon>Ecdysozoa</taxon>
        <taxon>Arthropoda</taxon>
        <taxon>Chelicerata</taxon>
        <taxon>Arachnida</taxon>
        <taxon>Araneae</taxon>
        <taxon>Araneomorphae</taxon>
        <taxon>Entelegynae</taxon>
        <taxon>Araneoidea</taxon>
        <taxon>Araneidae</taxon>
        <taxon>Araneus</taxon>
    </lineage>
</organism>
<comment type="caution">
    <text evidence="2">The sequence shown here is derived from an EMBL/GenBank/DDBJ whole genome shotgun (WGS) entry which is preliminary data.</text>
</comment>
<dbReference type="EMBL" id="BGPR01000083">
    <property type="protein sequence ID" value="GBL92093.1"/>
    <property type="molecule type" value="Genomic_DNA"/>
</dbReference>
<protein>
    <submittedName>
        <fullName evidence="2">Uncharacterized protein</fullName>
    </submittedName>
</protein>
<dbReference type="AlphaFoldDB" id="A0A4Y2BJG6"/>
<accession>A0A4Y2BJG6</accession>
<feature type="compositionally biased region" description="Basic and acidic residues" evidence="1">
    <location>
        <begin position="14"/>
        <end position="28"/>
    </location>
</feature>
<proteinExistence type="predicted"/>
<keyword evidence="3" id="KW-1185">Reference proteome</keyword>
<feature type="region of interest" description="Disordered" evidence="1">
    <location>
        <begin position="1"/>
        <end position="37"/>
    </location>
</feature>
<sequence length="142" mass="15844">MSKYYATDHYISNDSHRGHPESTDEKLPNKKAGSRLPGGYSNGGVALRANLRLRVAPRKLVLQSWCEVMTTSQQTCFVSGSVDYALLPCRKFAAKLPHQVCHDKLISRKIKLAASTDAIWNLTVEQKTTFGFETTNYVANPQ</sequence>
<evidence type="ECO:0000313" key="2">
    <source>
        <dbReference type="EMBL" id="GBL92093.1"/>
    </source>
</evidence>
<evidence type="ECO:0000256" key="1">
    <source>
        <dbReference type="SAM" id="MobiDB-lite"/>
    </source>
</evidence>
<reference evidence="2 3" key="1">
    <citation type="journal article" date="2019" name="Sci. Rep.">
        <title>Orb-weaving spider Araneus ventricosus genome elucidates the spidroin gene catalogue.</title>
        <authorList>
            <person name="Kono N."/>
            <person name="Nakamura H."/>
            <person name="Ohtoshi R."/>
            <person name="Moran D.A.P."/>
            <person name="Shinohara A."/>
            <person name="Yoshida Y."/>
            <person name="Fujiwara M."/>
            <person name="Mori M."/>
            <person name="Tomita M."/>
            <person name="Arakawa K."/>
        </authorList>
    </citation>
    <scope>NUCLEOTIDE SEQUENCE [LARGE SCALE GENOMIC DNA]</scope>
</reference>
<evidence type="ECO:0000313" key="3">
    <source>
        <dbReference type="Proteomes" id="UP000499080"/>
    </source>
</evidence>
<gene>
    <name evidence="2" type="ORF">AVEN_102634_1</name>
</gene>